<keyword evidence="2" id="KW-0813">Transport</keyword>
<dbReference type="SUPFAM" id="SSF90123">
    <property type="entry name" value="ABC transporter transmembrane region"/>
    <property type="match status" value="1"/>
</dbReference>
<dbReference type="GO" id="GO:0016887">
    <property type="term" value="F:ATP hydrolysis activity"/>
    <property type="evidence" value="ECO:0007669"/>
    <property type="project" value="InterPro"/>
</dbReference>
<dbReference type="FunFam" id="3.40.50.300:FF:000287">
    <property type="entry name" value="Multidrug ABC transporter ATP-binding protein"/>
    <property type="match status" value="1"/>
</dbReference>
<dbReference type="GO" id="GO:0015421">
    <property type="term" value="F:ABC-type oligopeptide transporter activity"/>
    <property type="evidence" value="ECO:0007669"/>
    <property type="project" value="TreeGrafter"/>
</dbReference>
<dbReference type="GO" id="GO:0005524">
    <property type="term" value="F:ATP binding"/>
    <property type="evidence" value="ECO:0007669"/>
    <property type="project" value="UniProtKB-KW"/>
</dbReference>
<dbReference type="PROSITE" id="PS50929">
    <property type="entry name" value="ABC_TM1F"/>
    <property type="match status" value="1"/>
</dbReference>
<evidence type="ECO:0000256" key="4">
    <source>
        <dbReference type="ARBA" id="ARBA00022741"/>
    </source>
</evidence>
<feature type="transmembrane region" description="Helical" evidence="8">
    <location>
        <begin position="67"/>
        <end position="85"/>
    </location>
</feature>
<dbReference type="InterPro" id="IPR003439">
    <property type="entry name" value="ABC_transporter-like_ATP-bd"/>
</dbReference>
<dbReference type="GO" id="GO:0005886">
    <property type="term" value="C:plasma membrane"/>
    <property type="evidence" value="ECO:0007669"/>
    <property type="project" value="UniProtKB-SubCell"/>
</dbReference>
<evidence type="ECO:0000259" key="9">
    <source>
        <dbReference type="PROSITE" id="PS50893"/>
    </source>
</evidence>
<dbReference type="PROSITE" id="PS00211">
    <property type="entry name" value="ABC_TRANSPORTER_1"/>
    <property type="match status" value="1"/>
</dbReference>
<proteinExistence type="predicted"/>
<sequence length="583" mass="65444">MQNKRDNRQVMRRILTSIRPYRFYVIFSLLLAVITVGLTLYIPILTGNAVDYIIGKGNVDFGALGKMIKKMAAAIIVTAAVQWLMNHINNMITYRVVQDLRKKAFHHLHQVPISYVDSHPSGDLISRIVTDIEQFSDGLLMGFTQLFTGVLTIFGTILFMLSIHPWITLVVVVLSPLSFAIAGFISKNTFQMFLKQSETRGELTSLTDEMLGNLKVVTAFGHQKEAQKQFEEINERLAGYSLRATFFSSLTNPATRLMYSIIYAGVTLAGCFAVIGGGLTVGRLTSFLSYTNQYTKPFNEITGVITEFQNSLASAARVFRFLDEKPMKKEPEGAKNLVNVRGEAELKDVSFSYRPDVKFMEELNLKVKPGQRIALVGPTGCGKTTIINLLMRFYDVNEGEIYVDGHEIRDVTRHSLRANFGMVLQETWLKNATIRENIAYGKPDASIEEVIEAAKEAHAHHFIMRLPDQYDTVLGEDGGSLSQGQKQLLCIARVMLKLPPMLILDEATSSIDTMTEIRIQNAFAKMMEGRTSFIVAHRLSTIREADMILVMKDGKIIERGTHEELLAQNGFYSELYESQFAPS</sequence>
<feature type="transmembrane region" description="Helical" evidence="8">
    <location>
        <begin position="257"/>
        <end position="279"/>
    </location>
</feature>
<feature type="transmembrane region" description="Helical" evidence="8">
    <location>
        <begin position="139"/>
        <end position="160"/>
    </location>
</feature>
<dbReference type="Proteomes" id="UP000886721">
    <property type="component" value="Unassembled WGS sequence"/>
</dbReference>
<evidence type="ECO:0000256" key="2">
    <source>
        <dbReference type="ARBA" id="ARBA00022448"/>
    </source>
</evidence>
<evidence type="ECO:0000256" key="7">
    <source>
        <dbReference type="ARBA" id="ARBA00023136"/>
    </source>
</evidence>
<dbReference type="EMBL" id="DXEM01000006">
    <property type="protein sequence ID" value="HIX66903.1"/>
    <property type="molecule type" value="Genomic_DNA"/>
</dbReference>
<dbReference type="AlphaFoldDB" id="A0A9D1WTM4"/>
<comment type="caution">
    <text evidence="11">The sequence shown here is derived from an EMBL/GenBank/DDBJ whole genome shotgun (WGS) entry which is preliminary data.</text>
</comment>
<dbReference type="SMART" id="SM00382">
    <property type="entry name" value="AAA"/>
    <property type="match status" value="1"/>
</dbReference>
<dbReference type="PANTHER" id="PTHR43394:SF1">
    <property type="entry name" value="ATP-BINDING CASSETTE SUB-FAMILY B MEMBER 10, MITOCHONDRIAL"/>
    <property type="match status" value="1"/>
</dbReference>
<dbReference type="InterPro" id="IPR003593">
    <property type="entry name" value="AAA+_ATPase"/>
</dbReference>
<dbReference type="Pfam" id="PF00664">
    <property type="entry name" value="ABC_membrane"/>
    <property type="match status" value="1"/>
</dbReference>
<evidence type="ECO:0000259" key="10">
    <source>
        <dbReference type="PROSITE" id="PS50929"/>
    </source>
</evidence>
<evidence type="ECO:0000256" key="5">
    <source>
        <dbReference type="ARBA" id="ARBA00022840"/>
    </source>
</evidence>
<protein>
    <submittedName>
        <fullName evidence="11">ABC transporter ATP-binding protein/permease</fullName>
    </submittedName>
</protein>
<feature type="transmembrane region" description="Helical" evidence="8">
    <location>
        <begin position="166"/>
        <end position="185"/>
    </location>
</feature>
<comment type="subcellular location">
    <subcellularLocation>
        <location evidence="1">Cell membrane</location>
        <topology evidence="1">Multi-pass membrane protein</topology>
    </subcellularLocation>
</comment>
<reference evidence="11" key="1">
    <citation type="journal article" date="2021" name="PeerJ">
        <title>Extensive microbial diversity within the chicken gut microbiome revealed by metagenomics and culture.</title>
        <authorList>
            <person name="Gilroy R."/>
            <person name="Ravi A."/>
            <person name="Getino M."/>
            <person name="Pursley I."/>
            <person name="Horton D.L."/>
            <person name="Alikhan N.F."/>
            <person name="Baker D."/>
            <person name="Gharbi K."/>
            <person name="Hall N."/>
            <person name="Watson M."/>
            <person name="Adriaenssens E.M."/>
            <person name="Foster-Nyarko E."/>
            <person name="Jarju S."/>
            <person name="Secka A."/>
            <person name="Antonio M."/>
            <person name="Oren A."/>
            <person name="Chaudhuri R.R."/>
            <person name="La Ragione R."/>
            <person name="Hildebrand F."/>
            <person name="Pallen M.J."/>
        </authorList>
    </citation>
    <scope>NUCLEOTIDE SEQUENCE</scope>
    <source>
        <strain evidence="11">CHK191-13928</strain>
    </source>
</reference>
<dbReference type="InterPro" id="IPR011527">
    <property type="entry name" value="ABC1_TM_dom"/>
</dbReference>
<dbReference type="InterPro" id="IPR036640">
    <property type="entry name" value="ABC1_TM_sf"/>
</dbReference>
<dbReference type="Gene3D" id="3.40.50.300">
    <property type="entry name" value="P-loop containing nucleotide triphosphate hydrolases"/>
    <property type="match status" value="1"/>
</dbReference>
<dbReference type="InterPro" id="IPR027417">
    <property type="entry name" value="P-loop_NTPase"/>
</dbReference>
<keyword evidence="6 8" id="KW-1133">Transmembrane helix</keyword>
<dbReference type="InterPro" id="IPR039421">
    <property type="entry name" value="Type_1_exporter"/>
</dbReference>
<dbReference type="InterPro" id="IPR017871">
    <property type="entry name" value="ABC_transporter-like_CS"/>
</dbReference>
<dbReference type="PANTHER" id="PTHR43394">
    <property type="entry name" value="ATP-DEPENDENT PERMEASE MDL1, MITOCHONDRIAL"/>
    <property type="match status" value="1"/>
</dbReference>
<keyword evidence="4" id="KW-0547">Nucleotide-binding</keyword>
<evidence type="ECO:0000256" key="8">
    <source>
        <dbReference type="SAM" id="Phobius"/>
    </source>
</evidence>
<keyword evidence="7 8" id="KW-0472">Membrane</keyword>
<gene>
    <name evidence="11" type="ORF">H9735_02105</name>
</gene>
<dbReference type="Gene3D" id="1.20.1560.10">
    <property type="entry name" value="ABC transporter type 1, transmembrane domain"/>
    <property type="match status" value="1"/>
</dbReference>
<name>A0A9D1WTM4_9FIRM</name>
<dbReference type="CDD" id="cd18547">
    <property type="entry name" value="ABC_6TM_Tm288_like"/>
    <property type="match status" value="1"/>
</dbReference>
<evidence type="ECO:0000313" key="12">
    <source>
        <dbReference type="Proteomes" id="UP000886721"/>
    </source>
</evidence>
<keyword evidence="5 11" id="KW-0067">ATP-binding</keyword>
<evidence type="ECO:0000313" key="11">
    <source>
        <dbReference type="EMBL" id="HIX66903.1"/>
    </source>
</evidence>
<evidence type="ECO:0000256" key="6">
    <source>
        <dbReference type="ARBA" id="ARBA00022989"/>
    </source>
</evidence>
<reference evidence="11" key="2">
    <citation type="submission" date="2021-04" db="EMBL/GenBank/DDBJ databases">
        <authorList>
            <person name="Gilroy R."/>
        </authorList>
    </citation>
    <scope>NUCLEOTIDE SEQUENCE</scope>
    <source>
        <strain evidence="11">CHK191-13928</strain>
    </source>
</reference>
<dbReference type="SUPFAM" id="SSF52540">
    <property type="entry name" value="P-loop containing nucleoside triphosphate hydrolases"/>
    <property type="match status" value="1"/>
</dbReference>
<dbReference type="Pfam" id="PF00005">
    <property type="entry name" value="ABC_tran"/>
    <property type="match status" value="1"/>
</dbReference>
<accession>A0A9D1WTM4</accession>
<feature type="domain" description="ABC transporter" evidence="9">
    <location>
        <begin position="344"/>
        <end position="578"/>
    </location>
</feature>
<feature type="domain" description="ABC transmembrane type-1" evidence="10">
    <location>
        <begin position="26"/>
        <end position="310"/>
    </location>
</feature>
<evidence type="ECO:0000256" key="1">
    <source>
        <dbReference type="ARBA" id="ARBA00004651"/>
    </source>
</evidence>
<evidence type="ECO:0000256" key="3">
    <source>
        <dbReference type="ARBA" id="ARBA00022692"/>
    </source>
</evidence>
<keyword evidence="3 8" id="KW-0812">Transmembrane</keyword>
<feature type="transmembrane region" description="Helical" evidence="8">
    <location>
        <begin position="21"/>
        <end position="42"/>
    </location>
</feature>
<organism evidence="11 12">
    <name type="scientific">Candidatus Anaerostipes excrementavium</name>
    <dbReference type="NCBI Taxonomy" id="2838463"/>
    <lineage>
        <taxon>Bacteria</taxon>
        <taxon>Bacillati</taxon>
        <taxon>Bacillota</taxon>
        <taxon>Clostridia</taxon>
        <taxon>Lachnospirales</taxon>
        <taxon>Lachnospiraceae</taxon>
        <taxon>Anaerostipes</taxon>
    </lineage>
</organism>
<dbReference type="PROSITE" id="PS50893">
    <property type="entry name" value="ABC_TRANSPORTER_2"/>
    <property type="match status" value="1"/>
</dbReference>